<evidence type="ECO:0000313" key="3">
    <source>
        <dbReference type="EMBL" id="KAK5527959.1"/>
    </source>
</evidence>
<dbReference type="EMBL" id="JAXLQG010000030">
    <property type="protein sequence ID" value="KAK5527959.1"/>
    <property type="molecule type" value="Genomic_DNA"/>
</dbReference>
<sequence>MPSDEPEKGDKVSWNWGGGAPGGTVAEKKTEGEVSITTKKGNKVKKNAEPDNPAIRIERSGNDVVKKASELNVEEKANGSGDKRKHDDETEENGEKKDDESEKKENGLKENAEGKTVRAGGKTDKAKPAAKKQKTDEPAVTEKKKPGRPKKAEGAPAKSKRAPTPRSTEGIGSRTRSRG</sequence>
<reference evidence="3 4" key="1">
    <citation type="submission" date="2023-06" db="EMBL/GenBank/DDBJ databases">
        <title>Black Yeasts Isolated from many extreme environments.</title>
        <authorList>
            <person name="Coleine C."/>
            <person name="Stajich J.E."/>
            <person name="Selbmann L."/>
        </authorList>
    </citation>
    <scope>NUCLEOTIDE SEQUENCE [LARGE SCALE GENOMIC DNA]</scope>
    <source>
        <strain evidence="3 4">CCFEE 5887</strain>
    </source>
</reference>
<protein>
    <recommendedName>
        <fullName evidence="2">Hypervirulence associated protein TUDOR domain-containing protein</fullName>
    </recommendedName>
</protein>
<keyword evidence="4" id="KW-1185">Reference proteome</keyword>
<comment type="caution">
    <text evidence="3">The sequence shown here is derived from an EMBL/GenBank/DDBJ whole genome shotgun (WGS) entry which is preliminary data.</text>
</comment>
<evidence type="ECO:0000259" key="2">
    <source>
        <dbReference type="Pfam" id="PF11160"/>
    </source>
</evidence>
<dbReference type="AlphaFoldDB" id="A0AAV9PQU4"/>
<dbReference type="Proteomes" id="UP001345827">
    <property type="component" value="Unassembled WGS sequence"/>
</dbReference>
<proteinExistence type="predicted"/>
<dbReference type="Pfam" id="PF11160">
    <property type="entry name" value="Hva1_TUDOR"/>
    <property type="match status" value="1"/>
</dbReference>
<dbReference type="InterPro" id="IPR021331">
    <property type="entry name" value="Hva1_TUDOR"/>
</dbReference>
<feature type="compositionally biased region" description="Basic and acidic residues" evidence="1">
    <location>
        <begin position="1"/>
        <end position="11"/>
    </location>
</feature>
<feature type="compositionally biased region" description="Basic and acidic residues" evidence="1">
    <location>
        <begin position="56"/>
        <end position="144"/>
    </location>
</feature>
<evidence type="ECO:0000256" key="1">
    <source>
        <dbReference type="SAM" id="MobiDB-lite"/>
    </source>
</evidence>
<organism evidence="3 4">
    <name type="scientific">Vermiconidia calcicola</name>
    <dbReference type="NCBI Taxonomy" id="1690605"/>
    <lineage>
        <taxon>Eukaryota</taxon>
        <taxon>Fungi</taxon>
        <taxon>Dikarya</taxon>
        <taxon>Ascomycota</taxon>
        <taxon>Pezizomycotina</taxon>
        <taxon>Dothideomycetes</taxon>
        <taxon>Dothideomycetidae</taxon>
        <taxon>Mycosphaerellales</taxon>
        <taxon>Extremaceae</taxon>
        <taxon>Vermiconidia</taxon>
    </lineage>
</organism>
<feature type="region of interest" description="Disordered" evidence="1">
    <location>
        <begin position="1"/>
        <end position="179"/>
    </location>
</feature>
<accession>A0AAV9PQU4</accession>
<name>A0AAV9PQU4_9PEZI</name>
<evidence type="ECO:0000313" key="4">
    <source>
        <dbReference type="Proteomes" id="UP001345827"/>
    </source>
</evidence>
<gene>
    <name evidence="3" type="ORF">LTR25_010758</name>
</gene>
<feature type="domain" description="Hypervirulence associated protein TUDOR" evidence="2">
    <location>
        <begin position="9"/>
        <end position="71"/>
    </location>
</feature>